<sequence length="55" mass="6359">MFRMDRGCDAGQDHTPRRVEGVASRGTSSQTHESLLLFTHHFWKRHLLIVVGQQK</sequence>
<feature type="region of interest" description="Disordered" evidence="1">
    <location>
        <begin position="1"/>
        <end position="30"/>
    </location>
</feature>
<comment type="caution">
    <text evidence="2">The sequence shown here is derived from an EMBL/GenBank/DDBJ whole genome shotgun (WGS) entry which is preliminary data.</text>
</comment>
<dbReference type="EMBL" id="JBBNAG010000010">
    <property type="protein sequence ID" value="KAK9100840.1"/>
    <property type="molecule type" value="Genomic_DNA"/>
</dbReference>
<name>A0AAP0EW86_9MAGN</name>
<gene>
    <name evidence="2" type="ORF">Scep_024270</name>
</gene>
<evidence type="ECO:0000313" key="3">
    <source>
        <dbReference type="Proteomes" id="UP001419268"/>
    </source>
</evidence>
<proteinExistence type="predicted"/>
<protein>
    <submittedName>
        <fullName evidence="2">Uncharacterized protein</fullName>
    </submittedName>
</protein>
<feature type="compositionally biased region" description="Basic and acidic residues" evidence="1">
    <location>
        <begin position="1"/>
        <end position="20"/>
    </location>
</feature>
<dbReference type="AlphaFoldDB" id="A0AAP0EW86"/>
<dbReference type="Proteomes" id="UP001419268">
    <property type="component" value="Unassembled WGS sequence"/>
</dbReference>
<organism evidence="2 3">
    <name type="scientific">Stephania cephalantha</name>
    <dbReference type="NCBI Taxonomy" id="152367"/>
    <lineage>
        <taxon>Eukaryota</taxon>
        <taxon>Viridiplantae</taxon>
        <taxon>Streptophyta</taxon>
        <taxon>Embryophyta</taxon>
        <taxon>Tracheophyta</taxon>
        <taxon>Spermatophyta</taxon>
        <taxon>Magnoliopsida</taxon>
        <taxon>Ranunculales</taxon>
        <taxon>Menispermaceae</taxon>
        <taxon>Menispermoideae</taxon>
        <taxon>Cissampelideae</taxon>
        <taxon>Stephania</taxon>
    </lineage>
</organism>
<reference evidence="2 3" key="1">
    <citation type="submission" date="2024-01" db="EMBL/GenBank/DDBJ databases">
        <title>Genome assemblies of Stephania.</title>
        <authorList>
            <person name="Yang L."/>
        </authorList>
    </citation>
    <scope>NUCLEOTIDE SEQUENCE [LARGE SCALE GENOMIC DNA]</scope>
    <source>
        <strain evidence="2">JXDWG</strain>
        <tissue evidence="2">Leaf</tissue>
    </source>
</reference>
<accession>A0AAP0EW86</accession>
<evidence type="ECO:0000313" key="2">
    <source>
        <dbReference type="EMBL" id="KAK9100840.1"/>
    </source>
</evidence>
<keyword evidence="3" id="KW-1185">Reference proteome</keyword>
<evidence type="ECO:0000256" key="1">
    <source>
        <dbReference type="SAM" id="MobiDB-lite"/>
    </source>
</evidence>